<evidence type="ECO:0000256" key="1">
    <source>
        <dbReference type="ARBA" id="ARBA00004651"/>
    </source>
</evidence>
<dbReference type="SUPFAM" id="SSF103473">
    <property type="entry name" value="MFS general substrate transporter"/>
    <property type="match status" value="1"/>
</dbReference>
<keyword evidence="2" id="KW-0813">Transport</keyword>
<organism evidence="8 9">
    <name type="scientific">Kribbella lupini</name>
    <dbReference type="NCBI Taxonomy" id="291602"/>
    <lineage>
        <taxon>Bacteria</taxon>
        <taxon>Bacillati</taxon>
        <taxon>Actinomycetota</taxon>
        <taxon>Actinomycetes</taxon>
        <taxon>Propionibacteriales</taxon>
        <taxon>Kribbellaceae</taxon>
        <taxon>Kribbella</taxon>
    </lineage>
</organism>
<keyword evidence="4 7" id="KW-0812">Transmembrane</keyword>
<protein>
    <submittedName>
        <fullName evidence="8">MFS transporter</fullName>
    </submittedName>
</protein>
<dbReference type="RefSeq" id="WP_344170031.1">
    <property type="nucleotide sequence ID" value="NZ_BAAANC010000001.1"/>
</dbReference>
<gene>
    <name evidence="8" type="ORF">GCM10009741_10080</name>
</gene>
<keyword evidence="3" id="KW-1003">Cell membrane</keyword>
<evidence type="ECO:0000256" key="6">
    <source>
        <dbReference type="ARBA" id="ARBA00023136"/>
    </source>
</evidence>
<dbReference type="EMBL" id="BAAANC010000001">
    <property type="protein sequence ID" value="GAA1513888.1"/>
    <property type="molecule type" value="Genomic_DNA"/>
</dbReference>
<keyword evidence="6 7" id="KW-0472">Membrane</keyword>
<proteinExistence type="predicted"/>
<evidence type="ECO:0000313" key="9">
    <source>
        <dbReference type="Proteomes" id="UP001500363"/>
    </source>
</evidence>
<evidence type="ECO:0000256" key="3">
    <source>
        <dbReference type="ARBA" id="ARBA00022475"/>
    </source>
</evidence>
<keyword evidence="5 7" id="KW-1133">Transmembrane helix</keyword>
<dbReference type="InterPro" id="IPR036259">
    <property type="entry name" value="MFS_trans_sf"/>
</dbReference>
<feature type="transmembrane region" description="Helical" evidence="7">
    <location>
        <begin position="384"/>
        <end position="400"/>
    </location>
</feature>
<evidence type="ECO:0000256" key="5">
    <source>
        <dbReference type="ARBA" id="ARBA00022989"/>
    </source>
</evidence>
<dbReference type="Gene3D" id="1.20.1250.20">
    <property type="entry name" value="MFS general substrate transporter like domains"/>
    <property type="match status" value="1"/>
</dbReference>
<feature type="transmembrane region" description="Helical" evidence="7">
    <location>
        <begin position="353"/>
        <end position="378"/>
    </location>
</feature>
<name>A0ABN2A8U1_9ACTN</name>
<comment type="subcellular location">
    <subcellularLocation>
        <location evidence="1">Cell membrane</location>
        <topology evidence="1">Multi-pass membrane protein</topology>
    </subcellularLocation>
</comment>
<evidence type="ECO:0000256" key="7">
    <source>
        <dbReference type="SAM" id="Phobius"/>
    </source>
</evidence>
<dbReference type="PANTHER" id="PTHR23513:SF6">
    <property type="entry name" value="MAJOR FACILITATOR SUPERFAMILY ASSOCIATED DOMAIN-CONTAINING PROTEIN"/>
    <property type="match status" value="1"/>
</dbReference>
<sequence length="428" mass="45075">MKSLSAGSLLRDRQFRMLWSAQAVSEFGDRVSELALPLIAVTLLDANAFQTGLLTAAVWLPNLLSLFIGTWVDQHRDKRPLMIAADLSRTVILLSLPAAYWLDVLTLGQLYAIAILAGTAHVVFNTANAAFFVRVVPRPQYLEANSKLSATRSFSFMAGPAVGGALVQWLTAPVAIVVDAFSFLFSAIQVSRLKVEPGAADETTESLWRRAGEGMGYLMRHPYLRSSLACATTVNFFNMIGMALLVLFASRNLGLSAGAIGLAFGIGASGGLLGAIAAAPLSRWLGAGRLIAIAAVVFPASIGILAFGGGPLWARAGVLAAAEFVGSFAVMCFDVPLNSLQAAVMHDHMRSRVVGAFASINYGVRPLGAVIGGALGTWIGVRETLIISAVGGALSVLWLLRSPIITTKTLDDLQPPEGVLVAAGEVRS</sequence>
<feature type="transmembrane region" description="Helical" evidence="7">
    <location>
        <begin position="228"/>
        <end position="249"/>
    </location>
</feature>
<feature type="transmembrane region" description="Helical" evidence="7">
    <location>
        <begin position="81"/>
        <end position="102"/>
    </location>
</feature>
<feature type="transmembrane region" description="Helical" evidence="7">
    <location>
        <begin position="255"/>
        <end position="278"/>
    </location>
</feature>
<dbReference type="Pfam" id="PF05977">
    <property type="entry name" value="MFS_3"/>
    <property type="match status" value="1"/>
</dbReference>
<dbReference type="Proteomes" id="UP001500363">
    <property type="component" value="Unassembled WGS sequence"/>
</dbReference>
<dbReference type="PANTHER" id="PTHR23513">
    <property type="entry name" value="INTEGRAL MEMBRANE EFFLUX PROTEIN-RELATED"/>
    <property type="match status" value="1"/>
</dbReference>
<accession>A0ABN2A8U1</accession>
<comment type="caution">
    <text evidence="8">The sequence shown here is derived from an EMBL/GenBank/DDBJ whole genome shotgun (WGS) entry which is preliminary data.</text>
</comment>
<feature type="transmembrane region" description="Helical" evidence="7">
    <location>
        <begin position="313"/>
        <end position="333"/>
    </location>
</feature>
<reference evidence="8 9" key="1">
    <citation type="journal article" date="2019" name="Int. J. Syst. Evol. Microbiol.">
        <title>The Global Catalogue of Microorganisms (GCM) 10K type strain sequencing project: providing services to taxonomists for standard genome sequencing and annotation.</title>
        <authorList>
            <consortium name="The Broad Institute Genomics Platform"/>
            <consortium name="The Broad Institute Genome Sequencing Center for Infectious Disease"/>
            <person name="Wu L."/>
            <person name="Ma J."/>
        </authorList>
    </citation>
    <scope>NUCLEOTIDE SEQUENCE [LARGE SCALE GENOMIC DNA]</scope>
    <source>
        <strain evidence="8 9">JCM 14303</strain>
    </source>
</reference>
<dbReference type="InterPro" id="IPR010290">
    <property type="entry name" value="TM_effector"/>
</dbReference>
<evidence type="ECO:0000313" key="8">
    <source>
        <dbReference type="EMBL" id="GAA1513888.1"/>
    </source>
</evidence>
<feature type="transmembrane region" description="Helical" evidence="7">
    <location>
        <begin position="48"/>
        <end position="69"/>
    </location>
</feature>
<evidence type="ECO:0000256" key="4">
    <source>
        <dbReference type="ARBA" id="ARBA00022692"/>
    </source>
</evidence>
<evidence type="ECO:0000256" key="2">
    <source>
        <dbReference type="ARBA" id="ARBA00022448"/>
    </source>
</evidence>
<feature type="transmembrane region" description="Helical" evidence="7">
    <location>
        <begin position="290"/>
        <end position="307"/>
    </location>
</feature>
<keyword evidence="9" id="KW-1185">Reference proteome</keyword>
<dbReference type="CDD" id="cd06173">
    <property type="entry name" value="MFS_MefA_like"/>
    <property type="match status" value="1"/>
</dbReference>